<keyword evidence="2" id="KW-0732">Signal</keyword>
<name>A0A4Y7IT21_PAPSO</name>
<dbReference type="Proteomes" id="UP000316621">
    <property type="component" value="Chromosome 2"/>
</dbReference>
<dbReference type="Gramene" id="RZC51286">
    <property type="protein sequence ID" value="RZC51286"/>
    <property type="gene ID" value="C5167_019707"/>
</dbReference>
<dbReference type="AlphaFoldDB" id="A0A4Y7IT21"/>
<accession>A0A4Y7IT21</accession>
<dbReference type="Pfam" id="PF08268">
    <property type="entry name" value="FBA_3"/>
    <property type="match status" value="1"/>
</dbReference>
<protein>
    <recommendedName>
        <fullName evidence="3">F-box associated beta-propeller type 3 domain-containing protein</fullName>
    </recommendedName>
</protein>
<dbReference type="NCBIfam" id="TIGR01640">
    <property type="entry name" value="F_box_assoc_1"/>
    <property type="match status" value="1"/>
</dbReference>
<evidence type="ECO:0000313" key="4">
    <source>
        <dbReference type="EMBL" id="RZC51286.1"/>
    </source>
</evidence>
<reference evidence="4 5" key="1">
    <citation type="journal article" date="2018" name="Science">
        <title>The opium poppy genome and morphinan production.</title>
        <authorList>
            <person name="Guo L."/>
            <person name="Winzer T."/>
            <person name="Yang X."/>
            <person name="Li Y."/>
            <person name="Ning Z."/>
            <person name="He Z."/>
            <person name="Teodor R."/>
            <person name="Lu Y."/>
            <person name="Bowser T.A."/>
            <person name="Graham I.A."/>
            <person name="Ye K."/>
        </authorList>
    </citation>
    <scope>NUCLEOTIDE SEQUENCE [LARGE SCALE GENOMIC DNA]</scope>
    <source>
        <strain evidence="5">cv. HN1</strain>
        <tissue evidence="4">Leaves</tissue>
    </source>
</reference>
<keyword evidence="5" id="KW-1185">Reference proteome</keyword>
<feature type="chain" id="PRO_5021300663" description="F-box associated beta-propeller type 3 domain-containing protein" evidence="2">
    <location>
        <begin position="19"/>
        <end position="536"/>
    </location>
</feature>
<proteinExistence type="predicted"/>
<feature type="signal peptide" evidence="2">
    <location>
        <begin position="1"/>
        <end position="18"/>
    </location>
</feature>
<evidence type="ECO:0000256" key="1">
    <source>
        <dbReference type="SAM" id="Coils"/>
    </source>
</evidence>
<feature type="domain" description="F-box associated beta-propeller type 3" evidence="3">
    <location>
        <begin position="78"/>
        <end position="296"/>
    </location>
</feature>
<gene>
    <name evidence="4" type="ORF">C5167_019707</name>
</gene>
<dbReference type="InterPro" id="IPR050796">
    <property type="entry name" value="SCF_F-box_component"/>
</dbReference>
<dbReference type="PANTHER" id="PTHR31672">
    <property type="entry name" value="BNACNNG10540D PROTEIN"/>
    <property type="match status" value="1"/>
</dbReference>
<evidence type="ECO:0000313" key="5">
    <source>
        <dbReference type="Proteomes" id="UP000316621"/>
    </source>
</evidence>
<dbReference type="EMBL" id="CM010716">
    <property type="protein sequence ID" value="RZC51286.1"/>
    <property type="molecule type" value="Genomic_DNA"/>
</dbReference>
<evidence type="ECO:0000259" key="3">
    <source>
        <dbReference type="Pfam" id="PF08268"/>
    </source>
</evidence>
<dbReference type="PANTHER" id="PTHR31672:SF13">
    <property type="entry name" value="F-BOX PROTEIN CPR30-LIKE"/>
    <property type="match status" value="1"/>
</dbReference>
<dbReference type="InterPro" id="IPR017451">
    <property type="entry name" value="F-box-assoc_interact_dom"/>
</dbReference>
<organism evidence="4 5">
    <name type="scientific">Papaver somniferum</name>
    <name type="common">Opium poppy</name>
    <dbReference type="NCBI Taxonomy" id="3469"/>
    <lineage>
        <taxon>Eukaryota</taxon>
        <taxon>Viridiplantae</taxon>
        <taxon>Streptophyta</taxon>
        <taxon>Embryophyta</taxon>
        <taxon>Tracheophyta</taxon>
        <taxon>Spermatophyta</taxon>
        <taxon>Magnoliopsida</taxon>
        <taxon>Ranunculales</taxon>
        <taxon>Papaveraceae</taxon>
        <taxon>Papaveroideae</taxon>
        <taxon>Papaver</taxon>
    </lineage>
</organism>
<feature type="coiled-coil region" evidence="1">
    <location>
        <begin position="413"/>
        <end position="440"/>
    </location>
</feature>
<keyword evidence="1" id="KW-0175">Coiled coil</keyword>
<sequence>MMLPLLIYIFYVNVVVRGLKGHQKRLLDVNHDDDDDICHDGSDFSSMSLVVFDGKKFYYGEFFDNYGGEYIGYDTKKINLEFPADVCGFVGSHNGLICLSVAMKCKPIQFLSNPGDGKVLEGFNQKSDEPLYICNPVTREIVTLPALSIKNKKNNISVAHGLGHHPVTKEYKVVRIWYGSIGSSNGVTGHVEVYTLGSGSGWRSKAKIDYYVVPNDENGNNCVNGSLHWLKYGTGEILAFDLAEKEFHFVHTPPGLSSNTPSVISSRIFVMRGCLCLSYEYAKVADLWMLKKNDEKNAERGDVKVYMTERNNKAFYSRIISHVNSFVSLKALGEANVETCTGSKDADDEMGRLLFPNSNCITLSELVLSSDMFFTIFKNPEKEKEPQKLPICDIATMMEHLLPGPVMANKAYVEELTRKIDELTKARDDSNKKMDELTKSQSDSSVKYDVVLKTVAEIKETQVKSTAELMEVINVAFEPQMNRYVAVSGGKNLNRESQLGNNDGILAPAPNGNQSNSVAIHKFSWTQQQQQDVVEL</sequence>
<evidence type="ECO:0000256" key="2">
    <source>
        <dbReference type="SAM" id="SignalP"/>
    </source>
</evidence>
<dbReference type="InterPro" id="IPR013187">
    <property type="entry name" value="F-box-assoc_dom_typ3"/>
</dbReference>